<evidence type="ECO:0000256" key="5">
    <source>
        <dbReference type="ARBA" id="ARBA00010869"/>
    </source>
</evidence>
<dbReference type="PANTHER" id="PTHR48078">
    <property type="entry name" value="THREONINE DEHYDRATASE, MITOCHONDRIAL-RELATED"/>
    <property type="match status" value="1"/>
</dbReference>
<dbReference type="Gene3D" id="3.30.70.260">
    <property type="match status" value="1"/>
</dbReference>
<dbReference type="InterPro" id="IPR050147">
    <property type="entry name" value="Ser/Thr_Dehydratase"/>
</dbReference>
<dbReference type="GO" id="GO:0009097">
    <property type="term" value="P:isoleucine biosynthetic process"/>
    <property type="evidence" value="ECO:0007669"/>
    <property type="project" value="UniProtKB-UniPathway"/>
</dbReference>
<evidence type="ECO:0000259" key="15">
    <source>
        <dbReference type="PROSITE" id="PS51671"/>
    </source>
</evidence>
<dbReference type="SUPFAM" id="SSF55021">
    <property type="entry name" value="ACT-like"/>
    <property type="match status" value="1"/>
</dbReference>
<evidence type="ECO:0000256" key="13">
    <source>
        <dbReference type="ARBA" id="ARBA00025527"/>
    </source>
</evidence>
<dbReference type="RefSeq" id="WP_128215558.1">
    <property type="nucleotide sequence ID" value="NZ_CP025746.1"/>
</dbReference>
<keyword evidence="12 16" id="KW-0456">Lyase</keyword>
<comment type="pathway">
    <text evidence="3">Amino-acid biosynthesis; L-isoleucine biosynthesis; 2-oxobutanoate from L-threonine: step 1/1.</text>
</comment>
<dbReference type="EC" id="4.3.1.19" evidence="7"/>
<organism evidence="16 17">
    <name type="scientific">Clostridium manihotivorum</name>
    <dbReference type="NCBI Taxonomy" id="2320868"/>
    <lineage>
        <taxon>Bacteria</taxon>
        <taxon>Bacillati</taxon>
        <taxon>Bacillota</taxon>
        <taxon>Clostridia</taxon>
        <taxon>Eubacteriales</taxon>
        <taxon>Clostridiaceae</taxon>
        <taxon>Clostridium</taxon>
    </lineage>
</organism>
<evidence type="ECO:0000256" key="6">
    <source>
        <dbReference type="ARBA" id="ARBA00011447"/>
    </source>
</evidence>
<dbReference type="InterPro" id="IPR005789">
    <property type="entry name" value="Thr_deHydtase_catblc"/>
</dbReference>
<gene>
    <name evidence="16" type="ORF">C1I91_26195</name>
</gene>
<dbReference type="SUPFAM" id="SSF53686">
    <property type="entry name" value="Tryptophan synthase beta subunit-like PLP-dependent enzymes"/>
    <property type="match status" value="1"/>
</dbReference>
<dbReference type="CDD" id="cd04886">
    <property type="entry name" value="ACT_ThrD-II-like"/>
    <property type="match status" value="1"/>
</dbReference>
<dbReference type="PANTHER" id="PTHR48078:SF6">
    <property type="entry name" value="L-THREONINE DEHYDRATASE CATABOLIC TDCB"/>
    <property type="match status" value="1"/>
</dbReference>
<dbReference type="InterPro" id="IPR002912">
    <property type="entry name" value="ACT_dom"/>
</dbReference>
<evidence type="ECO:0000256" key="11">
    <source>
        <dbReference type="ARBA" id="ARBA00022898"/>
    </source>
</evidence>
<dbReference type="InterPro" id="IPR045865">
    <property type="entry name" value="ACT-like_dom_sf"/>
</dbReference>
<comment type="subunit">
    <text evidence="6">In the native structure, TdcB is in a dimeric form, whereas in the TdcB-AMP complex, it exists in a tetrameric form (dimer of dimers).</text>
</comment>
<keyword evidence="10" id="KW-0412">Isoleucine biosynthesis</keyword>
<evidence type="ECO:0000256" key="2">
    <source>
        <dbReference type="ARBA" id="ARBA00001933"/>
    </source>
</evidence>
<dbReference type="InterPro" id="IPR036052">
    <property type="entry name" value="TrpB-like_PALP_sf"/>
</dbReference>
<dbReference type="Proteomes" id="UP000286268">
    <property type="component" value="Chromosome"/>
</dbReference>
<dbReference type="KEGG" id="cmah:C1I91_26195"/>
<evidence type="ECO:0000256" key="14">
    <source>
        <dbReference type="ARBA" id="ARBA00031427"/>
    </source>
</evidence>
<dbReference type="Gene3D" id="3.40.50.1100">
    <property type="match status" value="2"/>
</dbReference>
<dbReference type="FunFam" id="3.40.50.1100:FF:000007">
    <property type="entry name" value="L-threonine dehydratase catabolic TdcB"/>
    <property type="match status" value="1"/>
</dbReference>
<dbReference type="FunFam" id="3.40.50.1100:FF:000005">
    <property type="entry name" value="Threonine dehydratase catabolic"/>
    <property type="match status" value="1"/>
</dbReference>
<protein>
    <recommendedName>
        <fullName evidence="8">L-threonine dehydratase catabolic TdcB</fullName>
        <ecNumber evidence="7">4.3.1.19</ecNumber>
    </recommendedName>
    <alternativeName>
        <fullName evidence="14">Threonine deaminase</fullName>
    </alternativeName>
</protein>
<comment type="cofactor">
    <cofactor evidence="2">
        <name>pyridoxal 5'-phosphate</name>
        <dbReference type="ChEBI" id="CHEBI:597326"/>
    </cofactor>
</comment>
<dbReference type="UniPathway" id="UPA00047">
    <property type="reaction ID" value="UER00054"/>
</dbReference>
<dbReference type="Pfam" id="PF00291">
    <property type="entry name" value="PALP"/>
    <property type="match status" value="1"/>
</dbReference>
<dbReference type="InterPro" id="IPR000634">
    <property type="entry name" value="Ser/Thr_deHydtase_PyrdxlP-BS"/>
</dbReference>
<evidence type="ECO:0000256" key="10">
    <source>
        <dbReference type="ARBA" id="ARBA00022624"/>
    </source>
</evidence>
<evidence type="ECO:0000256" key="12">
    <source>
        <dbReference type="ARBA" id="ARBA00023239"/>
    </source>
</evidence>
<evidence type="ECO:0000256" key="3">
    <source>
        <dbReference type="ARBA" id="ARBA00004810"/>
    </source>
</evidence>
<reference evidence="16 17" key="1">
    <citation type="submission" date="2018-01" db="EMBL/GenBank/DDBJ databases">
        <title>Genome Sequencing and Assembly of Anaerobacter polyendosporus strain CT4.</title>
        <authorList>
            <person name="Tachaapaikoon C."/>
            <person name="Sutheeworapong S."/>
            <person name="Jenjaroenpun P."/>
            <person name="Wongsurawat T."/>
            <person name="Nookeaw I."/>
            <person name="Cheawchanlertfa P."/>
            <person name="Kosugi A."/>
            <person name="Cheevadhanarak S."/>
            <person name="Ratanakhanokchai K."/>
        </authorList>
    </citation>
    <scope>NUCLEOTIDE SEQUENCE [LARGE SCALE GENOMIC DNA]</scope>
    <source>
        <strain evidence="16 17">CT4</strain>
    </source>
</reference>
<comment type="pathway">
    <text evidence="4">Amino-acid degradation; L-threonine degradation via propanoate pathway; propanoate from L-threonine: step 1/4.</text>
</comment>
<dbReference type="AlphaFoldDB" id="A0A410E0I1"/>
<accession>A0A410E0I1</accession>
<comment type="catalytic activity">
    <reaction evidence="1">
        <text>L-threonine = 2-oxobutanoate + NH4(+)</text>
        <dbReference type="Rhea" id="RHEA:22108"/>
        <dbReference type="ChEBI" id="CHEBI:16763"/>
        <dbReference type="ChEBI" id="CHEBI:28938"/>
        <dbReference type="ChEBI" id="CHEBI:57926"/>
        <dbReference type="EC" id="4.3.1.19"/>
    </reaction>
</comment>
<dbReference type="GO" id="GO:0003941">
    <property type="term" value="F:L-serine ammonia-lyase activity"/>
    <property type="evidence" value="ECO:0007669"/>
    <property type="project" value="TreeGrafter"/>
</dbReference>
<dbReference type="GO" id="GO:0070689">
    <property type="term" value="P:L-threonine catabolic process to propionate"/>
    <property type="evidence" value="ECO:0007669"/>
    <property type="project" value="UniProtKB-UniPathway"/>
</dbReference>
<proteinExistence type="inferred from homology"/>
<dbReference type="PROSITE" id="PS00165">
    <property type="entry name" value="DEHYDRATASE_SER_THR"/>
    <property type="match status" value="1"/>
</dbReference>
<evidence type="ECO:0000313" key="16">
    <source>
        <dbReference type="EMBL" id="QAA34847.1"/>
    </source>
</evidence>
<evidence type="ECO:0000256" key="8">
    <source>
        <dbReference type="ARBA" id="ARBA00022248"/>
    </source>
</evidence>
<keyword evidence="17" id="KW-1185">Reference proteome</keyword>
<dbReference type="CDD" id="cd01562">
    <property type="entry name" value="Thr-dehyd"/>
    <property type="match status" value="1"/>
</dbReference>
<evidence type="ECO:0000256" key="4">
    <source>
        <dbReference type="ARBA" id="ARBA00004958"/>
    </source>
</evidence>
<evidence type="ECO:0000256" key="9">
    <source>
        <dbReference type="ARBA" id="ARBA00022533"/>
    </source>
</evidence>
<dbReference type="GO" id="GO:0006565">
    <property type="term" value="P:L-serine catabolic process"/>
    <property type="evidence" value="ECO:0007669"/>
    <property type="project" value="TreeGrafter"/>
</dbReference>
<evidence type="ECO:0000313" key="17">
    <source>
        <dbReference type="Proteomes" id="UP000286268"/>
    </source>
</evidence>
<dbReference type="UniPathway" id="UPA00052">
    <property type="reaction ID" value="UER00507"/>
</dbReference>
<keyword evidence="10" id="KW-0028">Amino-acid biosynthesis</keyword>
<dbReference type="GO" id="GO:0030170">
    <property type="term" value="F:pyridoxal phosphate binding"/>
    <property type="evidence" value="ECO:0007669"/>
    <property type="project" value="InterPro"/>
</dbReference>
<dbReference type="EMBL" id="CP025746">
    <property type="protein sequence ID" value="QAA34847.1"/>
    <property type="molecule type" value="Genomic_DNA"/>
</dbReference>
<dbReference type="GO" id="GO:0004794">
    <property type="term" value="F:threonine deaminase activity"/>
    <property type="evidence" value="ECO:0007669"/>
    <property type="project" value="UniProtKB-EC"/>
</dbReference>
<dbReference type="InterPro" id="IPR001926">
    <property type="entry name" value="TrpB-like_PALP"/>
</dbReference>
<comment type="function">
    <text evidence="13">Catalyzes the anaerobic formation of alpha-ketobutyrate and ammonia from threonine in a two-step reaction. The first step involved a dehydration of threonine and a production of enamine intermediates (aminocrotonate), which tautomerizes to its imine form (iminobutyrate). Both intermediates are unstable and short-lived. The second step is the nonenzymatic hydrolysis of the enamine/imine intermediates to form 2-ketobutyrate and free ammonia. In the low water environment of the cell, the second step is accelerated by RidA.</text>
</comment>
<dbReference type="PROSITE" id="PS51671">
    <property type="entry name" value="ACT"/>
    <property type="match status" value="1"/>
</dbReference>
<dbReference type="NCBIfam" id="TIGR01127">
    <property type="entry name" value="ilvA_1Cterm"/>
    <property type="match status" value="1"/>
</dbReference>
<comment type="similarity">
    <text evidence="5">Belongs to the serine/threonine dehydratase family.</text>
</comment>
<sequence length="404" mass="44130">MEHNEFTKGQFLEASARIKEVLKDTKLIYSNIFSKESGNEIYIKPENLQVTGAFKIRGAYNKISKLTKEDKEKGLITSSAGNHAQGVALAAQRLGVKATIVMPKATPLIKVEATRSFGANVVLHGDCYDEAYEEAKRLELENGYTFVHPFNDIDVIEGQGTIAIEILDEIKGMDCIIVPVGGGGLISGIAVAAKLINPNVKIIGVEPEGANAVKLSLEENKVVSLESVKTIADGVAVKTPGDLTFSIIKEYVDEIVTVSDLEVMEAFLILLEKHKLIGETSGVLPLAALRKIKEKDKKVACVISGGNIDVLTIAAMIDRGLVSRGRKFCFTVELLDKPGQLQRISQVLASVNANIIKLDHNKFKTFDAFMKVQLEVTVETNGHEHVQLITDELEKNGFKIIKVY</sequence>
<dbReference type="OrthoDB" id="9811476at2"/>
<evidence type="ECO:0000256" key="7">
    <source>
        <dbReference type="ARBA" id="ARBA00012096"/>
    </source>
</evidence>
<feature type="domain" description="ACT" evidence="15">
    <location>
        <begin position="329"/>
        <end position="404"/>
    </location>
</feature>
<keyword evidence="10" id="KW-0100">Branched-chain amino acid biosynthesis</keyword>
<dbReference type="InterPro" id="IPR044561">
    <property type="entry name" value="ACT_ThrD-II-like"/>
</dbReference>
<keyword evidence="9" id="KW-0021">Allosteric enzyme</keyword>
<evidence type="ECO:0000256" key="1">
    <source>
        <dbReference type="ARBA" id="ARBA00001274"/>
    </source>
</evidence>
<keyword evidence="11" id="KW-0663">Pyridoxal phosphate</keyword>
<name>A0A410E0I1_9CLOT</name>